<dbReference type="PANTHER" id="PTHR42756:SF1">
    <property type="entry name" value="TRANSCRIPTIONAL REPRESSOR OF EMRAB OPERON"/>
    <property type="match status" value="1"/>
</dbReference>
<dbReference type="InterPro" id="IPR036388">
    <property type="entry name" value="WH-like_DNA-bd_sf"/>
</dbReference>
<feature type="domain" description="HTH marR-type" evidence="4">
    <location>
        <begin position="5"/>
        <end position="137"/>
    </location>
</feature>
<dbReference type="SUPFAM" id="SSF46785">
    <property type="entry name" value="Winged helix' DNA-binding domain"/>
    <property type="match status" value="1"/>
</dbReference>
<proteinExistence type="predicted"/>
<organism evidence="5 6">
    <name type="scientific">Anaeromyxobacter oryzae</name>
    <dbReference type="NCBI Taxonomy" id="2918170"/>
    <lineage>
        <taxon>Bacteria</taxon>
        <taxon>Pseudomonadati</taxon>
        <taxon>Myxococcota</taxon>
        <taxon>Myxococcia</taxon>
        <taxon>Myxococcales</taxon>
        <taxon>Cystobacterineae</taxon>
        <taxon>Anaeromyxobacteraceae</taxon>
        <taxon>Anaeromyxobacter</taxon>
    </lineage>
</organism>
<evidence type="ECO:0000256" key="2">
    <source>
        <dbReference type="ARBA" id="ARBA00023125"/>
    </source>
</evidence>
<evidence type="ECO:0000256" key="3">
    <source>
        <dbReference type="ARBA" id="ARBA00023163"/>
    </source>
</evidence>
<dbReference type="SMART" id="SM00347">
    <property type="entry name" value="HTH_MARR"/>
    <property type="match status" value="1"/>
</dbReference>
<evidence type="ECO:0000313" key="5">
    <source>
        <dbReference type="EMBL" id="BDG04124.1"/>
    </source>
</evidence>
<dbReference type="RefSeq" id="WP_248352496.1">
    <property type="nucleotide sequence ID" value="NZ_AP025591.1"/>
</dbReference>
<dbReference type="EMBL" id="AP025591">
    <property type="protein sequence ID" value="BDG04124.1"/>
    <property type="molecule type" value="Genomic_DNA"/>
</dbReference>
<keyword evidence="1" id="KW-0805">Transcription regulation</keyword>
<accession>A0ABM7WX82</accession>
<gene>
    <name evidence="5" type="ORF">AMOR_31200</name>
</gene>
<dbReference type="Pfam" id="PF12802">
    <property type="entry name" value="MarR_2"/>
    <property type="match status" value="1"/>
</dbReference>
<evidence type="ECO:0000256" key="1">
    <source>
        <dbReference type="ARBA" id="ARBA00023015"/>
    </source>
</evidence>
<keyword evidence="3" id="KW-0804">Transcription</keyword>
<dbReference type="Proteomes" id="UP001162891">
    <property type="component" value="Chromosome"/>
</dbReference>
<name>A0ABM7WX82_9BACT</name>
<keyword evidence="6" id="KW-1185">Reference proteome</keyword>
<evidence type="ECO:0000259" key="4">
    <source>
        <dbReference type="PROSITE" id="PS50995"/>
    </source>
</evidence>
<keyword evidence="2" id="KW-0238">DNA-binding</keyword>
<reference evidence="6" key="1">
    <citation type="journal article" date="2022" name="Int. J. Syst. Evol. Microbiol.">
        <title>Anaeromyxobacter oryzae sp. nov., Anaeromyxobacter diazotrophicus sp. nov. and Anaeromyxobacter paludicola sp. nov., isolated from paddy soils.</title>
        <authorList>
            <person name="Itoh H."/>
            <person name="Xu Z."/>
            <person name="Mise K."/>
            <person name="Masuda Y."/>
            <person name="Ushijima N."/>
            <person name="Hayakawa C."/>
            <person name="Shiratori Y."/>
            <person name="Senoo K."/>
        </authorList>
    </citation>
    <scope>NUCLEOTIDE SEQUENCE [LARGE SCALE GENOMIC DNA]</scope>
    <source>
        <strain evidence="6">Red232</strain>
    </source>
</reference>
<sequence>MQRPESSLGLLIIAARHAIRHAICARARKLRLTTQQFWGVYCLRQVPGLTPGELGQWMLLDAPAASRLVADLSKRKLIDVRPDRDDRRRMRLFLSDKGEQVGQRAQVIVDEYHQSIARGITEDELRALRAGLTKVVDNLSGFDEDPADVAATRRSERVARTGS</sequence>
<dbReference type="PROSITE" id="PS50995">
    <property type="entry name" value="HTH_MARR_2"/>
    <property type="match status" value="1"/>
</dbReference>
<dbReference type="PRINTS" id="PR00598">
    <property type="entry name" value="HTHMARR"/>
</dbReference>
<dbReference type="Gene3D" id="1.10.10.10">
    <property type="entry name" value="Winged helix-like DNA-binding domain superfamily/Winged helix DNA-binding domain"/>
    <property type="match status" value="1"/>
</dbReference>
<evidence type="ECO:0000313" key="6">
    <source>
        <dbReference type="Proteomes" id="UP001162891"/>
    </source>
</evidence>
<protein>
    <recommendedName>
        <fullName evidence="4">HTH marR-type domain-containing protein</fullName>
    </recommendedName>
</protein>
<dbReference type="InterPro" id="IPR000835">
    <property type="entry name" value="HTH_MarR-typ"/>
</dbReference>
<dbReference type="InterPro" id="IPR036390">
    <property type="entry name" value="WH_DNA-bd_sf"/>
</dbReference>
<dbReference type="PANTHER" id="PTHR42756">
    <property type="entry name" value="TRANSCRIPTIONAL REGULATOR, MARR"/>
    <property type="match status" value="1"/>
</dbReference>